<keyword evidence="2" id="KW-0812">Transmembrane</keyword>
<comment type="caution">
    <text evidence="5">The sequence shown here is derived from an EMBL/GenBank/DDBJ whole genome shotgun (WGS) entry which is preliminary data.</text>
</comment>
<dbReference type="InterPro" id="IPR022128">
    <property type="entry name" value="FhaA_N"/>
</dbReference>
<keyword evidence="7" id="KW-1185">Reference proteome</keyword>
<dbReference type="EMBL" id="JACBZN010000001">
    <property type="protein sequence ID" value="NYI37768.1"/>
    <property type="molecule type" value="Genomic_DNA"/>
</dbReference>
<sequence>MIDSLTTLGSNLVVLAVFLGVVVVALLVARSVFGTVSIRSTAVEAAARLTSLPTATPGALRRRFARAVTSQHVVMPSGERHAHPRLVVRISPEDAERLAPEGELSGLERDAVQLYLKHAARNQWKVPTDVQVAIEIDPVLRPGWIPPARGVGRPTAPEPVASAPTGTDAQRAAAWARVASPRSVSLATDDTGPITATWTAAQIDQTREPATVAVGRSGIELVGPDGSAHVEKGSIVVLGRGDQSPVRLTAPEVSGRHAAVRHRGGGWEIRDLGSTNGTVVDGERLSNDAWQPFGPGSTIELAGVRLTVRADAFGTVPLLGGQ</sequence>
<evidence type="ECO:0000259" key="3">
    <source>
        <dbReference type="PROSITE" id="PS50006"/>
    </source>
</evidence>
<accession>A0A8I0FYT9</accession>
<dbReference type="Proteomes" id="UP000587211">
    <property type="component" value="Unassembled WGS sequence"/>
</dbReference>
<dbReference type="EMBL" id="JACWMT010000002">
    <property type="protein sequence ID" value="MBD1270382.1"/>
    <property type="molecule type" value="Genomic_DNA"/>
</dbReference>
<evidence type="ECO:0000256" key="1">
    <source>
        <dbReference type="ARBA" id="ARBA00022553"/>
    </source>
</evidence>
<dbReference type="Gene3D" id="2.60.200.20">
    <property type="match status" value="1"/>
</dbReference>
<reference evidence="6 7" key="1">
    <citation type="submission" date="2020-07" db="EMBL/GenBank/DDBJ databases">
        <title>Sequencing the genomes of 1000 actinobacteria strains.</title>
        <authorList>
            <person name="Klenk H.-P."/>
        </authorList>
    </citation>
    <scope>NUCLEOTIDE SEQUENCE [LARGE SCALE GENOMIC DNA]</scope>
    <source>
        <strain evidence="6 7">DSM 19087</strain>
    </source>
</reference>
<proteinExistence type="predicted"/>
<organism evidence="5 8">
    <name type="scientific">Aeromicrobium tamlense</name>
    <dbReference type="NCBI Taxonomy" id="375541"/>
    <lineage>
        <taxon>Bacteria</taxon>
        <taxon>Bacillati</taxon>
        <taxon>Actinomycetota</taxon>
        <taxon>Actinomycetes</taxon>
        <taxon>Propionibacteriales</taxon>
        <taxon>Nocardioidaceae</taxon>
        <taxon>Aeromicrobium</taxon>
    </lineage>
</organism>
<keyword evidence="2" id="KW-0472">Membrane</keyword>
<evidence type="ECO:0000256" key="2">
    <source>
        <dbReference type="SAM" id="Phobius"/>
    </source>
</evidence>
<evidence type="ECO:0000313" key="8">
    <source>
        <dbReference type="Proteomes" id="UP000659061"/>
    </source>
</evidence>
<feature type="domain" description="FHA" evidence="3">
    <location>
        <begin position="236"/>
        <end position="285"/>
    </location>
</feature>
<protein>
    <submittedName>
        <fullName evidence="5">DUF3662 domain-containing protein</fullName>
    </submittedName>
</protein>
<evidence type="ECO:0000313" key="5">
    <source>
        <dbReference type="EMBL" id="MBD1271486.1"/>
    </source>
</evidence>
<dbReference type="InterPro" id="IPR008984">
    <property type="entry name" value="SMAD_FHA_dom_sf"/>
</dbReference>
<evidence type="ECO:0000313" key="7">
    <source>
        <dbReference type="Proteomes" id="UP000587211"/>
    </source>
</evidence>
<dbReference type="Pfam" id="PF12401">
    <property type="entry name" value="FhaA_N"/>
    <property type="match status" value="1"/>
</dbReference>
<dbReference type="Gene3D" id="3.30.2320.60">
    <property type="entry name" value="FhaA, phosphopeptide-binding domain (DUF3662)"/>
    <property type="match status" value="1"/>
</dbReference>
<keyword evidence="2" id="KW-1133">Transmembrane helix</keyword>
<dbReference type="CDD" id="cd00060">
    <property type="entry name" value="FHA"/>
    <property type="match status" value="1"/>
</dbReference>
<dbReference type="InterPro" id="IPR000253">
    <property type="entry name" value="FHA_dom"/>
</dbReference>
<dbReference type="RefSeq" id="WP_179424247.1">
    <property type="nucleotide sequence ID" value="NZ_BAAAMP010000003.1"/>
</dbReference>
<reference evidence="5" key="2">
    <citation type="submission" date="2020-09" db="EMBL/GenBank/DDBJ databases">
        <title>Novel species in genus Aeromicrobium.</title>
        <authorList>
            <person name="Zhang G."/>
        </authorList>
    </citation>
    <scope>NUCLEOTIDE SEQUENCE</scope>
    <source>
        <strain evidence="5">SSW1-57</strain>
    </source>
</reference>
<evidence type="ECO:0000313" key="4">
    <source>
        <dbReference type="EMBL" id="MBD1270382.1"/>
    </source>
</evidence>
<dbReference type="Pfam" id="PF00498">
    <property type="entry name" value="FHA"/>
    <property type="match status" value="1"/>
</dbReference>
<dbReference type="SUPFAM" id="SSF49879">
    <property type="entry name" value="SMAD/FHA domain"/>
    <property type="match status" value="1"/>
</dbReference>
<dbReference type="SMART" id="SM00240">
    <property type="entry name" value="FHA"/>
    <property type="match status" value="1"/>
</dbReference>
<evidence type="ECO:0000313" key="6">
    <source>
        <dbReference type="EMBL" id="NYI37768.1"/>
    </source>
</evidence>
<gene>
    <name evidence="6" type="ORF">BJ975_001143</name>
    <name evidence="4" type="ORF">IDH50_09095</name>
    <name evidence="5" type="ORF">IDH50_14665</name>
</gene>
<dbReference type="EMBL" id="JACWMT010000003">
    <property type="protein sequence ID" value="MBD1271486.1"/>
    <property type="molecule type" value="Genomic_DNA"/>
</dbReference>
<name>A0A8I0FYT9_9ACTN</name>
<dbReference type="InterPro" id="IPR042287">
    <property type="entry name" value="FhaA_N_sf"/>
</dbReference>
<keyword evidence="1" id="KW-0597">Phosphoprotein</keyword>
<dbReference type="PROSITE" id="PS50006">
    <property type="entry name" value="FHA_DOMAIN"/>
    <property type="match status" value="1"/>
</dbReference>
<dbReference type="Proteomes" id="UP000659061">
    <property type="component" value="Unassembled WGS sequence"/>
</dbReference>
<feature type="transmembrane region" description="Helical" evidence="2">
    <location>
        <begin position="12"/>
        <end position="33"/>
    </location>
</feature>
<dbReference type="AlphaFoldDB" id="A0A8I0FYT9"/>